<dbReference type="PANTHER" id="PTHR42878">
    <property type="entry name" value="TWO-COMPONENT HISTIDINE KINASE"/>
    <property type="match status" value="1"/>
</dbReference>
<dbReference type="Gene3D" id="3.30.450.20">
    <property type="entry name" value="PAS domain"/>
    <property type="match status" value="2"/>
</dbReference>
<dbReference type="GeneID" id="84214810"/>
<dbReference type="Pfam" id="PF08448">
    <property type="entry name" value="PAS_4"/>
    <property type="match status" value="1"/>
</dbReference>
<feature type="domain" description="PAS" evidence="13">
    <location>
        <begin position="464"/>
        <end position="534"/>
    </location>
</feature>
<dbReference type="GO" id="GO:0005524">
    <property type="term" value="F:ATP binding"/>
    <property type="evidence" value="ECO:0007669"/>
    <property type="project" value="UniProtKB-KW"/>
</dbReference>
<comment type="subcellular location">
    <subcellularLocation>
        <location evidence="2">Membrane</location>
        <topology evidence="2">Multi-pass membrane protein</topology>
    </subcellularLocation>
</comment>
<dbReference type="InterPro" id="IPR035965">
    <property type="entry name" value="PAS-like_dom_sf"/>
</dbReference>
<protein>
    <recommendedName>
        <fullName evidence="3">histidine kinase</fullName>
        <ecNumber evidence="3">2.7.13.3</ecNumber>
    </recommendedName>
</protein>
<dbReference type="InterPro" id="IPR003594">
    <property type="entry name" value="HATPase_dom"/>
</dbReference>
<evidence type="ECO:0000256" key="10">
    <source>
        <dbReference type="ARBA" id="ARBA00023012"/>
    </source>
</evidence>
<dbReference type="GeneID" id="39862479"/>
<keyword evidence="16" id="KW-1185">Reference proteome</keyword>
<dbReference type="SMART" id="SM00091">
    <property type="entry name" value="PAS"/>
    <property type="match status" value="2"/>
</dbReference>
<dbReference type="SMART" id="SM00387">
    <property type="entry name" value="HATPase_c"/>
    <property type="match status" value="1"/>
</dbReference>
<feature type="domain" description="Histidine kinase" evidence="12">
    <location>
        <begin position="597"/>
        <end position="800"/>
    </location>
</feature>
<dbReference type="Gene3D" id="3.30.565.10">
    <property type="entry name" value="Histidine kinase-like ATPase, C-terminal domain"/>
    <property type="match status" value="1"/>
</dbReference>
<reference evidence="15 16" key="1">
    <citation type="submission" date="2022-07" db="EMBL/GenBank/DDBJ databases">
        <title>Two temperate virus in Haloterrigena jeotgali A29.</title>
        <authorList>
            <person name="Deng X."/>
        </authorList>
    </citation>
    <scope>NUCLEOTIDE SEQUENCE [LARGE SCALE GENOMIC DNA]</scope>
    <source>
        <strain evidence="15 16">A29</strain>
    </source>
</reference>
<dbReference type="PROSITE" id="PS50113">
    <property type="entry name" value="PAC"/>
    <property type="match status" value="2"/>
</dbReference>
<evidence type="ECO:0000256" key="4">
    <source>
        <dbReference type="ARBA" id="ARBA00022679"/>
    </source>
</evidence>
<feature type="domain" description="PAS" evidence="13">
    <location>
        <begin position="199"/>
        <end position="247"/>
    </location>
</feature>
<dbReference type="PROSITE" id="PS50112">
    <property type="entry name" value="PAS"/>
    <property type="match status" value="2"/>
</dbReference>
<dbReference type="GO" id="GO:0016020">
    <property type="term" value="C:membrane"/>
    <property type="evidence" value="ECO:0007669"/>
    <property type="project" value="UniProtKB-SubCell"/>
</dbReference>
<evidence type="ECO:0000256" key="8">
    <source>
        <dbReference type="ARBA" id="ARBA00022840"/>
    </source>
</evidence>
<dbReference type="InterPro" id="IPR000014">
    <property type="entry name" value="PAS"/>
</dbReference>
<dbReference type="InterPro" id="IPR003018">
    <property type="entry name" value="GAF"/>
</dbReference>
<dbReference type="GO" id="GO:0007234">
    <property type="term" value="P:osmosensory signaling via phosphorelay pathway"/>
    <property type="evidence" value="ECO:0007669"/>
    <property type="project" value="TreeGrafter"/>
</dbReference>
<dbReference type="SUPFAM" id="SSF52172">
    <property type="entry name" value="CheY-like"/>
    <property type="match status" value="1"/>
</dbReference>
<dbReference type="Gene3D" id="3.40.50.2300">
    <property type="match status" value="1"/>
</dbReference>
<dbReference type="InterPro" id="IPR004358">
    <property type="entry name" value="Sig_transdc_His_kin-like_C"/>
</dbReference>
<evidence type="ECO:0000256" key="9">
    <source>
        <dbReference type="ARBA" id="ARBA00022989"/>
    </source>
</evidence>
<evidence type="ECO:0000256" key="6">
    <source>
        <dbReference type="ARBA" id="ARBA00022741"/>
    </source>
</evidence>
<dbReference type="NCBIfam" id="TIGR00229">
    <property type="entry name" value="sensory_box"/>
    <property type="match status" value="2"/>
</dbReference>
<dbReference type="SUPFAM" id="SSF55874">
    <property type="entry name" value="ATPase domain of HSP90 chaperone/DNA topoisomerase II/histidine kinase"/>
    <property type="match status" value="1"/>
</dbReference>
<evidence type="ECO:0000259" key="12">
    <source>
        <dbReference type="PROSITE" id="PS50109"/>
    </source>
</evidence>
<dbReference type="CDD" id="cd00130">
    <property type="entry name" value="PAS"/>
    <property type="match status" value="2"/>
</dbReference>
<dbReference type="PANTHER" id="PTHR42878:SF7">
    <property type="entry name" value="SENSOR HISTIDINE KINASE GLRK"/>
    <property type="match status" value="1"/>
</dbReference>
<keyword evidence="8" id="KW-0067">ATP-binding</keyword>
<dbReference type="EMBL" id="CP101873">
    <property type="protein sequence ID" value="WMT06239.1"/>
    <property type="molecule type" value="Genomic_DNA"/>
</dbReference>
<evidence type="ECO:0000259" key="13">
    <source>
        <dbReference type="PROSITE" id="PS50112"/>
    </source>
</evidence>
<dbReference type="SMART" id="SM00086">
    <property type="entry name" value="PAC"/>
    <property type="match status" value="2"/>
</dbReference>
<dbReference type="Pfam" id="PF13426">
    <property type="entry name" value="PAS_9"/>
    <property type="match status" value="1"/>
</dbReference>
<dbReference type="Pfam" id="PF02518">
    <property type="entry name" value="HATPase_c"/>
    <property type="match status" value="1"/>
</dbReference>
<dbReference type="RefSeq" id="WP_049965777.1">
    <property type="nucleotide sequence ID" value="NZ_CP101873.1"/>
</dbReference>
<dbReference type="AlphaFoldDB" id="A0AAF0P976"/>
<keyword evidence="9" id="KW-1133">Transmembrane helix</keyword>
<evidence type="ECO:0000256" key="11">
    <source>
        <dbReference type="ARBA" id="ARBA00023136"/>
    </source>
</evidence>
<dbReference type="PRINTS" id="PR00344">
    <property type="entry name" value="BCTRLSENSOR"/>
</dbReference>
<dbReference type="InterPro" id="IPR011006">
    <property type="entry name" value="CheY-like_superfamily"/>
</dbReference>
<dbReference type="PROSITE" id="PS50109">
    <property type="entry name" value="HIS_KIN"/>
    <property type="match status" value="1"/>
</dbReference>
<feature type="domain" description="PAC" evidence="14">
    <location>
        <begin position="263"/>
        <end position="315"/>
    </location>
</feature>
<dbReference type="InterPro" id="IPR036890">
    <property type="entry name" value="HATPase_C_sf"/>
</dbReference>
<dbReference type="GO" id="GO:0000155">
    <property type="term" value="F:phosphorelay sensor kinase activity"/>
    <property type="evidence" value="ECO:0007669"/>
    <property type="project" value="InterPro"/>
</dbReference>
<keyword evidence="11" id="KW-0472">Membrane</keyword>
<evidence type="ECO:0000256" key="3">
    <source>
        <dbReference type="ARBA" id="ARBA00012438"/>
    </source>
</evidence>
<comment type="catalytic activity">
    <reaction evidence="1">
        <text>ATP + protein L-histidine = ADP + protein N-phospho-L-histidine.</text>
        <dbReference type="EC" id="2.7.13.3"/>
    </reaction>
</comment>
<evidence type="ECO:0000259" key="14">
    <source>
        <dbReference type="PROSITE" id="PS50113"/>
    </source>
</evidence>
<dbReference type="Gene3D" id="3.30.450.40">
    <property type="match status" value="1"/>
</dbReference>
<evidence type="ECO:0000256" key="7">
    <source>
        <dbReference type="ARBA" id="ARBA00022777"/>
    </source>
</evidence>
<name>A0AAF0P976_9EURY</name>
<dbReference type="InterPro" id="IPR000700">
    <property type="entry name" value="PAS-assoc_C"/>
</dbReference>
<keyword evidence="7" id="KW-0418">Kinase</keyword>
<dbReference type="Pfam" id="PF13185">
    <property type="entry name" value="GAF_2"/>
    <property type="match status" value="1"/>
</dbReference>
<feature type="domain" description="PAC" evidence="14">
    <location>
        <begin position="539"/>
        <end position="593"/>
    </location>
</feature>
<sequence length="805" mass="86089">MSRAGQHVVFVGNPTPPCDLDAAFDVVTAGDRAAVVDCLETTRVDCVIVDGTGSDRVETVAAVRDVAPTVPIIYTTATPDGSAAAAATRAGATEYVVRTGEPSLIDRIEALSTGEGDSTIRPATVDAATESPASADVGTDLTARTETVDGQAPPVGPAERDAILGRLHAIVSGDDPFEERLEDRSRRRELERGRTARGRTLDRLDDAVIVVDSDRRFVHVNDAFADLVGADREGLVGRSAASIIDEDAYRDWMAVVGSPTPGETVETELQRVDGGVVHVEANVTPLSAAGSDDIAFVCVVRDVTERRRRADVVTGLLETTRSLFACESRADVSEVVVEAAERVLGFDLATVRLHDADSDDLVLTAVSEASGDQIRRRTRVGLGEGPMGEAFRRGEPVLIEDLRTNSPHEYDQLQAGMCVPLGDHGLLNVGSPVVDAFDDQHVQLAQLLTASAAAALERAERGEELLRHERILETVEGMVYAIDGDARLTLVTDPLAERLGYDRDELVGEPVSRIFADESDDRAVDHIEALLSDADCDSGAFEATYTTADGERFPVEIECSLLPHDGDDDEFHGTVSVVRDITQRKEREQYLQVLNRVLRHNLRNDLTVVIGYAELLRERLDDPDLVAAADTLRETAADLADTSEKTRAIQYALDRDGDLEPIDVAATVTETVEGLDPDGATVSVSAADDPSAWADPGLGLVVENLVENAIRHGGPEPTVEVAVAREDCRVRLAVADDGPGIPPAEIDVVTGESDITQLTHSSGLGLWLVRWMVDSYGGSVSFSESELGGSRVEIALEPAPSADGD</sequence>
<dbReference type="GO" id="GO:0000156">
    <property type="term" value="F:phosphorelay response regulator activity"/>
    <property type="evidence" value="ECO:0007669"/>
    <property type="project" value="TreeGrafter"/>
</dbReference>
<dbReference type="InterPro" id="IPR029016">
    <property type="entry name" value="GAF-like_dom_sf"/>
</dbReference>
<dbReference type="SUPFAM" id="SSF55781">
    <property type="entry name" value="GAF domain-like"/>
    <property type="match status" value="1"/>
</dbReference>
<dbReference type="InterPro" id="IPR005467">
    <property type="entry name" value="His_kinase_dom"/>
</dbReference>
<dbReference type="InterPro" id="IPR001610">
    <property type="entry name" value="PAC"/>
</dbReference>
<dbReference type="InterPro" id="IPR036097">
    <property type="entry name" value="HisK_dim/P_sf"/>
</dbReference>
<gene>
    <name evidence="15" type="ORF">NP511_12675</name>
</gene>
<keyword evidence="6" id="KW-0547">Nucleotide-binding</keyword>
<dbReference type="SMART" id="SM00065">
    <property type="entry name" value="GAF"/>
    <property type="match status" value="1"/>
</dbReference>
<keyword evidence="5" id="KW-0812">Transmembrane</keyword>
<dbReference type="EC" id="2.7.13.3" evidence="3"/>
<organism evidence="15 16">
    <name type="scientific">Natrinema thermotolerans</name>
    <dbReference type="NCBI Taxonomy" id="121872"/>
    <lineage>
        <taxon>Archaea</taxon>
        <taxon>Methanobacteriati</taxon>
        <taxon>Methanobacteriota</taxon>
        <taxon>Stenosarchaea group</taxon>
        <taxon>Halobacteria</taxon>
        <taxon>Halobacteriales</taxon>
        <taxon>Natrialbaceae</taxon>
        <taxon>Natrinema</taxon>
    </lineage>
</organism>
<dbReference type="GO" id="GO:0030295">
    <property type="term" value="F:protein kinase activator activity"/>
    <property type="evidence" value="ECO:0007669"/>
    <property type="project" value="TreeGrafter"/>
</dbReference>
<proteinExistence type="predicted"/>
<keyword evidence="4" id="KW-0808">Transferase</keyword>
<evidence type="ECO:0000313" key="16">
    <source>
        <dbReference type="Proteomes" id="UP001224926"/>
    </source>
</evidence>
<evidence type="ECO:0000256" key="5">
    <source>
        <dbReference type="ARBA" id="ARBA00022692"/>
    </source>
</evidence>
<evidence type="ECO:0000256" key="2">
    <source>
        <dbReference type="ARBA" id="ARBA00004141"/>
    </source>
</evidence>
<dbReference type="SUPFAM" id="SSF47384">
    <property type="entry name" value="Homodimeric domain of signal transducing histidine kinase"/>
    <property type="match status" value="1"/>
</dbReference>
<accession>A0AAF0P976</accession>
<dbReference type="CDD" id="cd00075">
    <property type="entry name" value="HATPase"/>
    <property type="match status" value="1"/>
</dbReference>
<dbReference type="SUPFAM" id="SSF55785">
    <property type="entry name" value="PYP-like sensor domain (PAS domain)"/>
    <property type="match status" value="2"/>
</dbReference>
<keyword evidence="10" id="KW-0902">Two-component regulatory system</keyword>
<dbReference type="InterPro" id="IPR050351">
    <property type="entry name" value="BphY/WalK/GraS-like"/>
</dbReference>
<evidence type="ECO:0000256" key="1">
    <source>
        <dbReference type="ARBA" id="ARBA00000085"/>
    </source>
</evidence>
<dbReference type="Proteomes" id="UP001224926">
    <property type="component" value="Chromosome"/>
</dbReference>
<evidence type="ECO:0000313" key="15">
    <source>
        <dbReference type="EMBL" id="WMT06239.1"/>
    </source>
</evidence>
<dbReference type="InterPro" id="IPR013656">
    <property type="entry name" value="PAS_4"/>
</dbReference>